<gene>
    <name evidence="2" type="ORF">HNQ39_005422</name>
</gene>
<sequence>MLSKRWWLELGCVVGIISLSGALLFPKYYDAVVVKHNRLPPIPPPKGRPLYSLKDAGEGDDGWLDAQGKVIAKTFRRLAWHEEGATLVEVGQGKSERWEVTWRGKTYDLGNRWQQDLRNPVANAKGQLALTVFGRPLLWFEGKWTPLLPGDQRGTVTGLNAQGQAVGVVARQAYLWSGTTGKPLLNRPSTAAAINDRGDIIGALGESHATGYFWQKGTVKEFTAPLYSGEIAYLNPVALNERADVVGNAGLVPPTDAKHQSTAPWSSPFVWQQGRTTLLEGRIEQQGKWVLDAALAINDRGEILVRGHEQGKTYPSHLLLLTPRVGIAP</sequence>
<name>A0A7W9SVG4_ARMRO</name>
<feature type="transmembrane region" description="Helical" evidence="1">
    <location>
        <begin position="6"/>
        <end position="25"/>
    </location>
</feature>
<accession>A0A7W9SVG4</accession>
<comment type="caution">
    <text evidence="2">The sequence shown here is derived from an EMBL/GenBank/DDBJ whole genome shotgun (WGS) entry which is preliminary data.</text>
</comment>
<dbReference type="AlphaFoldDB" id="A0A7W9SVG4"/>
<evidence type="ECO:0008006" key="4">
    <source>
        <dbReference type="Google" id="ProtNLM"/>
    </source>
</evidence>
<dbReference type="Proteomes" id="UP000520814">
    <property type="component" value="Unassembled WGS sequence"/>
</dbReference>
<evidence type="ECO:0000313" key="3">
    <source>
        <dbReference type="Proteomes" id="UP000520814"/>
    </source>
</evidence>
<evidence type="ECO:0000256" key="1">
    <source>
        <dbReference type="SAM" id="Phobius"/>
    </source>
</evidence>
<keyword evidence="1" id="KW-0472">Membrane</keyword>
<keyword evidence="1" id="KW-1133">Transmembrane helix</keyword>
<keyword evidence="3" id="KW-1185">Reference proteome</keyword>
<dbReference type="EMBL" id="JACHGW010000007">
    <property type="protein sequence ID" value="MBB6053587.1"/>
    <property type="molecule type" value="Genomic_DNA"/>
</dbReference>
<evidence type="ECO:0000313" key="2">
    <source>
        <dbReference type="EMBL" id="MBB6053587.1"/>
    </source>
</evidence>
<protein>
    <recommendedName>
        <fullName evidence="4">HAF family extracellular repeat protein</fullName>
    </recommendedName>
</protein>
<organism evidence="2 3">
    <name type="scientific">Armatimonas rosea</name>
    <dbReference type="NCBI Taxonomy" id="685828"/>
    <lineage>
        <taxon>Bacteria</taxon>
        <taxon>Bacillati</taxon>
        <taxon>Armatimonadota</taxon>
        <taxon>Armatimonadia</taxon>
        <taxon>Armatimonadales</taxon>
        <taxon>Armatimonadaceae</taxon>
        <taxon>Armatimonas</taxon>
    </lineage>
</organism>
<reference evidence="2 3" key="1">
    <citation type="submission" date="2020-08" db="EMBL/GenBank/DDBJ databases">
        <title>Genomic Encyclopedia of Type Strains, Phase IV (KMG-IV): sequencing the most valuable type-strain genomes for metagenomic binning, comparative biology and taxonomic classification.</title>
        <authorList>
            <person name="Goeker M."/>
        </authorList>
    </citation>
    <scope>NUCLEOTIDE SEQUENCE [LARGE SCALE GENOMIC DNA]</scope>
    <source>
        <strain evidence="2 3">DSM 23562</strain>
    </source>
</reference>
<dbReference type="RefSeq" id="WP_184203677.1">
    <property type="nucleotide sequence ID" value="NZ_JACHGW010000007.1"/>
</dbReference>
<keyword evidence="1" id="KW-0812">Transmembrane</keyword>
<proteinExistence type="predicted"/>